<organism evidence="2 3">
    <name type="scientific">Panicum virgatum</name>
    <name type="common">Blackwell switchgrass</name>
    <dbReference type="NCBI Taxonomy" id="38727"/>
    <lineage>
        <taxon>Eukaryota</taxon>
        <taxon>Viridiplantae</taxon>
        <taxon>Streptophyta</taxon>
        <taxon>Embryophyta</taxon>
        <taxon>Tracheophyta</taxon>
        <taxon>Spermatophyta</taxon>
        <taxon>Magnoliopsida</taxon>
        <taxon>Liliopsida</taxon>
        <taxon>Poales</taxon>
        <taxon>Poaceae</taxon>
        <taxon>PACMAD clade</taxon>
        <taxon>Panicoideae</taxon>
        <taxon>Panicodae</taxon>
        <taxon>Paniceae</taxon>
        <taxon>Panicinae</taxon>
        <taxon>Panicum</taxon>
        <taxon>Panicum sect. Hiantes</taxon>
    </lineage>
</organism>
<evidence type="ECO:0000256" key="1">
    <source>
        <dbReference type="SAM" id="MobiDB-lite"/>
    </source>
</evidence>
<protein>
    <submittedName>
        <fullName evidence="2">Uncharacterized protein</fullName>
    </submittedName>
</protein>
<dbReference type="AlphaFoldDB" id="A0A8T0PTS9"/>
<dbReference type="EMBL" id="CM029050">
    <property type="protein sequence ID" value="KAG2564485.1"/>
    <property type="molecule type" value="Genomic_DNA"/>
</dbReference>
<feature type="compositionally biased region" description="Low complexity" evidence="1">
    <location>
        <begin position="140"/>
        <end position="167"/>
    </location>
</feature>
<sequence>MASPLRGITGNHAHLPSPSILPAAGRPRSRTPPMHQLGPRPLRSLRHPLLLLSPAGCCPLASSPPPTHAGANPDGSHRRRPRGPSPPPCSRLSPHSPRPPPPSPTSGFPLQSTSEATPRPTGSFSTPPRRPRRHRRHCRATTSSGSSSPSSSPKPTATVPRPVVSSSPSPPVCLDGFEPTATMHITPGIGMEIPIWAMARAGCQMDELVVINEQGHMHSACLHWDRLPRHLWELLSAAGYP</sequence>
<gene>
    <name evidence="2" type="ORF">PVAP13_7NG121369</name>
</gene>
<feature type="region of interest" description="Disordered" evidence="1">
    <location>
        <begin position="54"/>
        <end position="170"/>
    </location>
</feature>
<evidence type="ECO:0000313" key="2">
    <source>
        <dbReference type="EMBL" id="KAG2564485.1"/>
    </source>
</evidence>
<feature type="region of interest" description="Disordered" evidence="1">
    <location>
        <begin position="1"/>
        <end position="41"/>
    </location>
</feature>
<feature type="compositionally biased region" description="Low complexity" evidence="1">
    <location>
        <begin position="117"/>
        <end position="127"/>
    </location>
</feature>
<keyword evidence="3" id="KW-1185">Reference proteome</keyword>
<accession>A0A8T0PTS9</accession>
<feature type="compositionally biased region" description="Polar residues" evidence="1">
    <location>
        <begin position="105"/>
        <end position="116"/>
    </location>
</feature>
<comment type="caution">
    <text evidence="2">The sequence shown here is derived from an EMBL/GenBank/DDBJ whole genome shotgun (WGS) entry which is preliminary data.</text>
</comment>
<proteinExistence type="predicted"/>
<evidence type="ECO:0000313" key="3">
    <source>
        <dbReference type="Proteomes" id="UP000823388"/>
    </source>
</evidence>
<dbReference type="Proteomes" id="UP000823388">
    <property type="component" value="Chromosome 7N"/>
</dbReference>
<feature type="compositionally biased region" description="Basic residues" evidence="1">
    <location>
        <begin position="129"/>
        <end position="139"/>
    </location>
</feature>
<name>A0A8T0PTS9_PANVG</name>
<reference evidence="2" key="1">
    <citation type="submission" date="2020-05" db="EMBL/GenBank/DDBJ databases">
        <title>WGS assembly of Panicum virgatum.</title>
        <authorList>
            <person name="Lovell J.T."/>
            <person name="Jenkins J."/>
            <person name="Shu S."/>
            <person name="Juenger T.E."/>
            <person name="Schmutz J."/>
        </authorList>
    </citation>
    <scope>NUCLEOTIDE SEQUENCE</scope>
    <source>
        <strain evidence="2">AP13</strain>
    </source>
</reference>